<keyword evidence="5" id="KW-1185">Reference proteome</keyword>
<sequence length="383" mass="42357">MKQIILLLLLLASKYAYTQVNHHFDDPPGSPVGGSSPYTFNGFPGNWQRSHGSPNWDTSLIWMWAGSNASTTAGEGIYQDNAFLKIGKYKINVGIREAPNGSGKIRVLAANGLTPNTGIGTGSSVPVVPQQLIGEWSTYVPGLGYPVVNWLVDDDFYNPYPNGQIWIYPLSNPDYYYQYTCAIDWVTICRVLEDGVTYSSGMLPNDGYYRRFFKIGSFFPAGSGVVQNQTTAFTDYEASEYIDMRDNVSIEIQPGKYFLGEINPEHCIKMSGNEVPGNPPPPPPPDDSIVSRPSNNASINTEGNTAILLHPNPNDGNFTLTMPKADNYLIIVMNLIGSKVYEQKVIGKQQVSIKLNEKLSSGSYFVEIRGAKYNKKMKFIVVK</sequence>
<keyword evidence="2" id="KW-0732">Signal</keyword>
<dbReference type="EMBL" id="VWSH01000002">
    <property type="protein sequence ID" value="KAA5534850.1"/>
    <property type="molecule type" value="Genomic_DNA"/>
</dbReference>
<dbReference type="InterPro" id="IPR026444">
    <property type="entry name" value="Secre_tail"/>
</dbReference>
<dbReference type="Pfam" id="PF18962">
    <property type="entry name" value="Por_Secre_tail"/>
    <property type="match status" value="1"/>
</dbReference>
<proteinExistence type="predicted"/>
<reference evidence="4 5" key="1">
    <citation type="submission" date="2019-09" db="EMBL/GenBank/DDBJ databases">
        <title>Genome sequence and assembly of Taibaiella sp.</title>
        <authorList>
            <person name="Chhetri G."/>
        </authorList>
    </citation>
    <scope>NUCLEOTIDE SEQUENCE [LARGE SCALE GENOMIC DNA]</scope>
    <source>
        <strain evidence="4 5">KVB11</strain>
    </source>
</reference>
<evidence type="ECO:0000256" key="1">
    <source>
        <dbReference type="SAM" id="MobiDB-lite"/>
    </source>
</evidence>
<dbReference type="AlphaFoldDB" id="A0A5M6CK87"/>
<feature type="chain" id="PRO_5024318197" evidence="2">
    <location>
        <begin position="19"/>
        <end position="383"/>
    </location>
</feature>
<accession>A0A5M6CK87</accession>
<dbReference type="RefSeq" id="WP_150032529.1">
    <property type="nucleotide sequence ID" value="NZ_VWSH01000002.1"/>
</dbReference>
<feature type="compositionally biased region" description="Pro residues" evidence="1">
    <location>
        <begin position="277"/>
        <end position="286"/>
    </location>
</feature>
<evidence type="ECO:0000256" key="2">
    <source>
        <dbReference type="SAM" id="SignalP"/>
    </source>
</evidence>
<dbReference type="Proteomes" id="UP000323632">
    <property type="component" value="Unassembled WGS sequence"/>
</dbReference>
<dbReference type="NCBIfam" id="TIGR04183">
    <property type="entry name" value="Por_Secre_tail"/>
    <property type="match status" value="1"/>
</dbReference>
<organism evidence="4 5">
    <name type="scientific">Taibaiella lutea</name>
    <dbReference type="NCBI Taxonomy" id="2608001"/>
    <lineage>
        <taxon>Bacteria</taxon>
        <taxon>Pseudomonadati</taxon>
        <taxon>Bacteroidota</taxon>
        <taxon>Chitinophagia</taxon>
        <taxon>Chitinophagales</taxon>
        <taxon>Chitinophagaceae</taxon>
        <taxon>Taibaiella</taxon>
    </lineage>
</organism>
<feature type="signal peptide" evidence="2">
    <location>
        <begin position="1"/>
        <end position="18"/>
    </location>
</feature>
<protein>
    <submittedName>
        <fullName evidence="4">T9SS type A sorting domain-containing protein</fullName>
    </submittedName>
</protein>
<gene>
    <name evidence="4" type="ORF">F0919_09615</name>
</gene>
<evidence type="ECO:0000259" key="3">
    <source>
        <dbReference type="Pfam" id="PF18962"/>
    </source>
</evidence>
<feature type="domain" description="Secretion system C-terminal sorting" evidence="3">
    <location>
        <begin position="310"/>
        <end position="381"/>
    </location>
</feature>
<comment type="caution">
    <text evidence="4">The sequence shown here is derived from an EMBL/GenBank/DDBJ whole genome shotgun (WGS) entry which is preliminary data.</text>
</comment>
<evidence type="ECO:0000313" key="4">
    <source>
        <dbReference type="EMBL" id="KAA5534850.1"/>
    </source>
</evidence>
<name>A0A5M6CK87_9BACT</name>
<evidence type="ECO:0000313" key="5">
    <source>
        <dbReference type="Proteomes" id="UP000323632"/>
    </source>
</evidence>
<feature type="region of interest" description="Disordered" evidence="1">
    <location>
        <begin position="269"/>
        <end position="288"/>
    </location>
</feature>